<evidence type="ECO:0000313" key="2">
    <source>
        <dbReference type="Proteomes" id="UP001141806"/>
    </source>
</evidence>
<proteinExistence type="predicted"/>
<dbReference type="AlphaFoldDB" id="A0A9Q0JWC5"/>
<protein>
    <submittedName>
        <fullName evidence="1">Uncharacterized protein</fullName>
    </submittedName>
</protein>
<dbReference type="EMBL" id="JAMYWD010000012">
    <property type="protein sequence ID" value="KAJ4953927.1"/>
    <property type="molecule type" value="Genomic_DNA"/>
</dbReference>
<evidence type="ECO:0000313" key="1">
    <source>
        <dbReference type="EMBL" id="KAJ4953927.1"/>
    </source>
</evidence>
<dbReference type="Proteomes" id="UP001141806">
    <property type="component" value="Unassembled WGS sequence"/>
</dbReference>
<dbReference type="Gene3D" id="3.60.10.10">
    <property type="entry name" value="Endonuclease/exonuclease/phosphatase"/>
    <property type="match status" value="1"/>
</dbReference>
<sequence length="192" mass="21943">MEYQGLNSPCKQRAVKEWIKKFKLCVCIIIESNFRKEFVDSKLKYIFGGWKTCHNCSQENSARLVVGWDSTMVEVEVLWSSTQLIHYKITFNSNRQEVFCSLHYYFFFFFWGDLDRATLTSPGPWVVLGDCNIMRFGSEKIGGLPPNLDAMGEFNDCLARNGLEDIKDKGRDSLGAMSKLGIEGSYVSWIGA</sequence>
<dbReference type="OrthoDB" id="1932741at2759"/>
<name>A0A9Q0JWC5_9MAGN</name>
<keyword evidence="2" id="KW-1185">Reference proteome</keyword>
<organism evidence="1 2">
    <name type="scientific">Protea cynaroides</name>
    <dbReference type="NCBI Taxonomy" id="273540"/>
    <lineage>
        <taxon>Eukaryota</taxon>
        <taxon>Viridiplantae</taxon>
        <taxon>Streptophyta</taxon>
        <taxon>Embryophyta</taxon>
        <taxon>Tracheophyta</taxon>
        <taxon>Spermatophyta</taxon>
        <taxon>Magnoliopsida</taxon>
        <taxon>Proteales</taxon>
        <taxon>Proteaceae</taxon>
        <taxon>Protea</taxon>
    </lineage>
</organism>
<dbReference type="SUPFAM" id="SSF56219">
    <property type="entry name" value="DNase I-like"/>
    <property type="match status" value="1"/>
</dbReference>
<reference evidence="1" key="1">
    <citation type="journal article" date="2023" name="Plant J.">
        <title>The genome of the king protea, Protea cynaroides.</title>
        <authorList>
            <person name="Chang J."/>
            <person name="Duong T.A."/>
            <person name="Schoeman C."/>
            <person name="Ma X."/>
            <person name="Roodt D."/>
            <person name="Barker N."/>
            <person name="Li Z."/>
            <person name="Van de Peer Y."/>
            <person name="Mizrachi E."/>
        </authorList>
    </citation>
    <scope>NUCLEOTIDE SEQUENCE</scope>
    <source>
        <tissue evidence="1">Young leaves</tissue>
    </source>
</reference>
<comment type="caution">
    <text evidence="1">The sequence shown here is derived from an EMBL/GenBank/DDBJ whole genome shotgun (WGS) entry which is preliminary data.</text>
</comment>
<dbReference type="InterPro" id="IPR036691">
    <property type="entry name" value="Endo/exonu/phosph_ase_sf"/>
</dbReference>
<accession>A0A9Q0JWC5</accession>
<gene>
    <name evidence="1" type="ORF">NE237_030759</name>
</gene>